<keyword evidence="5 21" id="KW-0812">Transmembrane</keyword>
<comment type="caution">
    <text evidence="25">The sequence shown here is derived from an EMBL/GenBank/DDBJ whole genome shotgun (WGS) entry which is preliminary data.</text>
</comment>
<name>A0AAD9KWW4_RIDPI</name>
<keyword evidence="26" id="KW-1185">Reference proteome</keyword>
<comment type="catalytic activity">
    <reaction evidence="18">
        <text>L-tyrosyl-[protein] + ATP = O-phospho-L-tyrosyl-[protein] + ADP + H(+)</text>
        <dbReference type="Rhea" id="RHEA:10596"/>
        <dbReference type="Rhea" id="RHEA-COMP:10136"/>
        <dbReference type="Rhea" id="RHEA-COMP:20101"/>
        <dbReference type="ChEBI" id="CHEBI:15378"/>
        <dbReference type="ChEBI" id="CHEBI:30616"/>
        <dbReference type="ChEBI" id="CHEBI:46858"/>
        <dbReference type="ChEBI" id="CHEBI:61978"/>
        <dbReference type="ChEBI" id="CHEBI:456216"/>
        <dbReference type="EC" id="2.7.10.1"/>
    </reaction>
</comment>
<evidence type="ECO:0000256" key="5">
    <source>
        <dbReference type="ARBA" id="ARBA00022692"/>
    </source>
</evidence>
<keyword evidence="11 21" id="KW-1133">Transmembrane helix</keyword>
<dbReference type="InterPro" id="IPR013098">
    <property type="entry name" value="Ig_I-set"/>
</dbReference>
<keyword evidence="7" id="KW-0677">Repeat</keyword>
<dbReference type="InterPro" id="IPR007110">
    <property type="entry name" value="Ig-like_dom"/>
</dbReference>
<dbReference type="Gene3D" id="1.10.510.10">
    <property type="entry name" value="Transferase(Phosphotransferase) domain 1"/>
    <property type="match status" value="1"/>
</dbReference>
<evidence type="ECO:0000256" key="12">
    <source>
        <dbReference type="ARBA" id="ARBA00023136"/>
    </source>
</evidence>
<dbReference type="EMBL" id="JAODUO010000523">
    <property type="protein sequence ID" value="KAK2178926.1"/>
    <property type="molecule type" value="Genomic_DNA"/>
</dbReference>
<dbReference type="FunFam" id="2.60.40.10:FF:000016">
    <property type="entry name" value="Fibroblast growth factor receptor"/>
    <property type="match status" value="2"/>
</dbReference>
<evidence type="ECO:0000256" key="17">
    <source>
        <dbReference type="ARBA" id="ARBA00023319"/>
    </source>
</evidence>
<feature type="domain" description="Ig-like" evidence="24">
    <location>
        <begin position="38"/>
        <end position="121"/>
    </location>
</feature>
<dbReference type="InterPro" id="IPR036179">
    <property type="entry name" value="Ig-like_dom_sf"/>
</dbReference>
<evidence type="ECO:0000256" key="8">
    <source>
        <dbReference type="ARBA" id="ARBA00022741"/>
    </source>
</evidence>
<dbReference type="Gene3D" id="2.60.40.10">
    <property type="entry name" value="Immunoglobulins"/>
    <property type="match status" value="3"/>
</dbReference>
<evidence type="ECO:0000256" key="3">
    <source>
        <dbReference type="ARBA" id="ARBA00022553"/>
    </source>
</evidence>
<feature type="domain" description="Ig-like" evidence="24">
    <location>
        <begin position="241"/>
        <end position="341"/>
    </location>
</feature>
<dbReference type="InterPro" id="IPR017441">
    <property type="entry name" value="Protein_kinase_ATP_BS"/>
</dbReference>
<dbReference type="PROSITE" id="PS50011">
    <property type="entry name" value="PROTEIN_KINASE_DOM"/>
    <property type="match status" value="1"/>
</dbReference>
<proteinExistence type="predicted"/>
<dbReference type="GO" id="GO:0004714">
    <property type="term" value="F:transmembrane receptor protein tyrosine kinase activity"/>
    <property type="evidence" value="ECO:0007669"/>
    <property type="project" value="UniProtKB-EC"/>
</dbReference>
<dbReference type="PRINTS" id="PR00109">
    <property type="entry name" value="TYRKINASE"/>
</dbReference>
<dbReference type="InterPro" id="IPR013783">
    <property type="entry name" value="Ig-like_fold"/>
</dbReference>
<dbReference type="Pfam" id="PF07679">
    <property type="entry name" value="I-set"/>
    <property type="match status" value="2"/>
</dbReference>
<evidence type="ECO:0000256" key="13">
    <source>
        <dbReference type="ARBA" id="ARBA00023137"/>
    </source>
</evidence>
<reference evidence="25" key="1">
    <citation type="journal article" date="2023" name="Mol. Biol. Evol.">
        <title>Third-Generation Sequencing Reveals the Adaptive Role of the Epigenome in Three Deep-Sea Polychaetes.</title>
        <authorList>
            <person name="Perez M."/>
            <person name="Aroh O."/>
            <person name="Sun Y."/>
            <person name="Lan Y."/>
            <person name="Juniper S.K."/>
            <person name="Young C.R."/>
            <person name="Angers B."/>
            <person name="Qian P.Y."/>
        </authorList>
    </citation>
    <scope>NUCLEOTIDE SEQUENCE</scope>
    <source>
        <strain evidence="25">R07B-5</strain>
    </source>
</reference>
<feature type="transmembrane region" description="Helical" evidence="21">
    <location>
        <begin position="374"/>
        <end position="398"/>
    </location>
</feature>
<keyword evidence="8 19" id="KW-0547">Nucleotide-binding</keyword>
<evidence type="ECO:0000256" key="20">
    <source>
        <dbReference type="SAM" id="MobiDB-lite"/>
    </source>
</evidence>
<evidence type="ECO:0000256" key="11">
    <source>
        <dbReference type="ARBA" id="ARBA00022989"/>
    </source>
</evidence>
<dbReference type="Gene3D" id="3.30.200.20">
    <property type="entry name" value="Phosphorylase Kinase, domain 1"/>
    <property type="match status" value="1"/>
</dbReference>
<evidence type="ECO:0000259" key="23">
    <source>
        <dbReference type="PROSITE" id="PS50011"/>
    </source>
</evidence>
<keyword evidence="14" id="KW-1015">Disulfide bond</keyword>
<evidence type="ECO:0000256" key="7">
    <source>
        <dbReference type="ARBA" id="ARBA00022737"/>
    </source>
</evidence>
<dbReference type="PANTHER" id="PTHR24416:SF550">
    <property type="entry name" value="FIBROBLAST GROWTH FACTOR RECEPTOR HOMOLOG 1-RELATED"/>
    <property type="match status" value="1"/>
</dbReference>
<feature type="chain" id="PRO_5042289938" description="receptor protein-tyrosine kinase" evidence="22">
    <location>
        <begin position="24"/>
        <end position="964"/>
    </location>
</feature>
<dbReference type="InterPro" id="IPR020635">
    <property type="entry name" value="Tyr_kinase_cat_dom"/>
</dbReference>
<dbReference type="SUPFAM" id="SSF48726">
    <property type="entry name" value="Immunoglobulin"/>
    <property type="match status" value="3"/>
</dbReference>
<dbReference type="InterPro" id="IPR008266">
    <property type="entry name" value="Tyr_kinase_AS"/>
</dbReference>
<evidence type="ECO:0000259" key="24">
    <source>
        <dbReference type="PROSITE" id="PS50835"/>
    </source>
</evidence>
<gene>
    <name evidence="25" type="ORF">NP493_523g01000</name>
</gene>
<evidence type="ECO:0000256" key="18">
    <source>
        <dbReference type="ARBA" id="ARBA00051243"/>
    </source>
</evidence>
<dbReference type="GO" id="GO:0007169">
    <property type="term" value="P:cell surface receptor protein tyrosine kinase signaling pathway"/>
    <property type="evidence" value="ECO:0007669"/>
    <property type="project" value="TreeGrafter"/>
</dbReference>
<evidence type="ECO:0000313" key="26">
    <source>
        <dbReference type="Proteomes" id="UP001209878"/>
    </source>
</evidence>
<keyword evidence="13" id="KW-0829">Tyrosine-protein kinase</keyword>
<protein>
    <recommendedName>
        <fullName evidence="2">receptor protein-tyrosine kinase</fullName>
        <ecNumber evidence="2">2.7.10.1</ecNumber>
    </recommendedName>
</protein>
<dbReference type="EC" id="2.7.10.1" evidence="2"/>
<dbReference type="InterPro" id="IPR003599">
    <property type="entry name" value="Ig_sub"/>
</dbReference>
<evidence type="ECO:0000256" key="21">
    <source>
        <dbReference type="SAM" id="Phobius"/>
    </source>
</evidence>
<evidence type="ECO:0000256" key="1">
    <source>
        <dbReference type="ARBA" id="ARBA00004167"/>
    </source>
</evidence>
<evidence type="ECO:0000256" key="15">
    <source>
        <dbReference type="ARBA" id="ARBA00023170"/>
    </source>
</evidence>
<dbReference type="PANTHER" id="PTHR24416">
    <property type="entry name" value="TYROSINE-PROTEIN KINASE RECEPTOR"/>
    <property type="match status" value="1"/>
</dbReference>
<comment type="subcellular location">
    <subcellularLocation>
        <location evidence="1">Membrane</location>
        <topology evidence="1">Single-pass membrane protein</topology>
    </subcellularLocation>
</comment>
<keyword evidence="3" id="KW-0597">Phosphoprotein</keyword>
<feature type="domain" description="Protein kinase" evidence="23">
    <location>
        <begin position="444"/>
        <end position="731"/>
    </location>
</feature>
<dbReference type="InterPro" id="IPR001245">
    <property type="entry name" value="Ser-Thr/Tyr_kinase_cat_dom"/>
</dbReference>
<dbReference type="Pfam" id="PF07714">
    <property type="entry name" value="PK_Tyr_Ser-Thr"/>
    <property type="match status" value="1"/>
</dbReference>
<dbReference type="Pfam" id="PF13927">
    <property type="entry name" value="Ig_3"/>
    <property type="match status" value="1"/>
</dbReference>
<dbReference type="GO" id="GO:0043235">
    <property type="term" value="C:receptor complex"/>
    <property type="evidence" value="ECO:0007669"/>
    <property type="project" value="TreeGrafter"/>
</dbReference>
<dbReference type="PROSITE" id="PS00109">
    <property type="entry name" value="PROTEIN_KINASE_TYR"/>
    <property type="match status" value="1"/>
</dbReference>
<evidence type="ECO:0000256" key="22">
    <source>
        <dbReference type="SAM" id="SignalP"/>
    </source>
</evidence>
<keyword evidence="17" id="KW-0393">Immunoglobulin domain</keyword>
<keyword evidence="15" id="KW-0675">Receptor</keyword>
<feature type="compositionally biased region" description="Basic and acidic residues" evidence="20">
    <location>
        <begin position="905"/>
        <end position="914"/>
    </location>
</feature>
<organism evidence="25 26">
    <name type="scientific">Ridgeia piscesae</name>
    <name type="common">Tubeworm</name>
    <dbReference type="NCBI Taxonomy" id="27915"/>
    <lineage>
        <taxon>Eukaryota</taxon>
        <taxon>Metazoa</taxon>
        <taxon>Spiralia</taxon>
        <taxon>Lophotrochozoa</taxon>
        <taxon>Annelida</taxon>
        <taxon>Polychaeta</taxon>
        <taxon>Sedentaria</taxon>
        <taxon>Canalipalpata</taxon>
        <taxon>Sabellida</taxon>
        <taxon>Siboglinidae</taxon>
        <taxon>Ridgeia</taxon>
    </lineage>
</organism>
<evidence type="ECO:0000256" key="16">
    <source>
        <dbReference type="ARBA" id="ARBA00023180"/>
    </source>
</evidence>
<keyword evidence="4" id="KW-0808">Transferase</keyword>
<feature type="binding site" evidence="19">
    <location>
        <position position="478"/>
    </location>
    <ligand>
        <name>ATP</name>
        <dbReference type="ChEBI" id="CHEBI:30616"/>
    </ligand>
</feature>
<dbReference type="SMART" id="SM00408">
    <property type="entry name" value="IGc2"/>
    <property type="match status" value="3"/>
</dbReference>
<dbReference type="InterPro" id="IPR050122">
    <property type="entry name" value="RTK"/>
</dbReference>
<evidence type="ECO:0000256" key="19">
    <source>
        <dbReference type="PROSITE-ProRule" id="PRU10141"/>
    </source>
</evidence>
<feature type="compositionally biased region" description="Low complexity" evidence="20">
    <location>
        <begin position="884"/>
        <end position="898"/>
    </location>
</feature>
<dbReference type="InterPro" id="IPR011009">
    <property type="entry name" value="Kinase-like_dom_sf"/>
</dbReference>
<dbReference type="PROSITE" id="PS50835">
    <property type="entry name" value="IG_LIKE"/>
    <property type="match status" value="3"/>
</dbReference>
<dbReference type="SMART" id="SM00409">
    <property type="entry name" value="IG"/>
    <property type="match status" value="3"/>
</dbReference>
<dbReference type="GO" id="GO:0005524">
    <property type="term" value="F:ATP binding"/>
    <property type="evidence" value="ECO:0007669"/>
    <property type="project" value="UniProtKB-UniRule"/>
</dbReference>
<evidence type="ECO:0000256" key="4">
    <source>
        <dbReference type="ARBA" id="ARBA00022679"/>
    </source>
</evidence>
<keyword evidence="6 22" id="KW-0732">Signal</keyword>
<dbReference type="Proteomes" id="UP001209878">
    <property type="component" value="Unassembled WGS sequence"/>
</dbReference>
<keyword evidence="10 19" id="KW-0067">ATP-binding</keyword>
<dbReference type="PROSITE" id="PS00107">
    <property type="entry name" value="PROTEIN_KINASE_ATP"/>
    <property type="match status" value="1"/>
</dbReference>
<feature type="domain" description="Ig-like" evidence="24">
    <location>
        <begin position="141"/>
        <end position="228"/>
    </location>
</feature>
<accession>A0AAD9KWW4</accession>
<evidence type="ECO:0000256" key="9">
    <source>
        <dbReference type="ARBA" id="ARBA00022777"/>
    </source>
</evidence>
<dbReference type="GO" id="GO:0005886">
    <property type="term" value="C:plasma membrane"/>
    <property type="evidence" value="ECO:0007669"/>
    <property type="project" value="TreeGrafter"/>
</dbReference>
<evidence type="ECO:0000256" key="6">
    <source>
        <dbReference type="ARBA" id="ARBA00022729"/>
    </source>
</evidence>
<feature type="signal peptide" evidence="22">
    <location>
        <begin position="1"/>
        <end position="23"/>
    </location>
</feature>
<sequence length="964" mass="109192">MLTNRQLIFVFILASICMLYAEARKKRNLLRSQQSSLPDKDAAPAWQTKRPVRSKDCAVNGKVSFKCPATGRSTLSIRWLKNGKPFLKRKAGPIEKKNWMLRMQRVALSDEGNYTCIINNSYGELRWTFNLHVYTGRGYAPVWSRRSKEYLLPWIHALAGSTIDLKCITDGKPTPNIWWLKNGHPFLQRELASIEKHRWTLRMKDLMPSDKGNYTCFVENRYGQLNFTFNLDIVARPPKMPPIIILEPKNTTVTEGEDLMLECRIMSDPQPYLQWLKHYKVNGSLLNELGHSYVRVIKESGINTTDMETLIIKNVTLNDTGLYTCWTGNVYGTNYRSAYVTVVPAPDPTERPVVTVRQQVIGQHDLSLGLPRNALIIVVVISISFVISCATCVVCLAMRICGHSQRRHVVKGPDVVNPLYTRLPSGEEYAIPIDRKWEFHRGNLELGETLGEGAFGQVRKGYAIGLWGRLDPIIVAVKMLKNDATEKELNDLVQEMQILMTIGHHINIINFIGACTENGPLYVLVEFAPYGNMRDFLKAQRPQQHFSSGYEMPLHRPLLPDNREAKPLTYKDLVSFSYQVARGMEYLASKKVIHRDLAARNVLVAEDYVLKICDFGLTRNVAQNDYYRKTTDGRLPVKWMAPEALFDRKYSTKSDIWSFGVLLWEIFTFGGTPYPSVPIENLFQLLRDGHRMEPPPCSTIEMYQVMLRCWKYLPADRPTFSDLVQTVDNILSKAMDNDYLYLESMPHTTPKGEMENNITEEEEEDDDSVFMPTKAMIHRNCPRRSDSQYSSLSSNATASVTSSDMRSTSLPNLNAAVVDVVDIHDRYGSSEARTPLTFTRKNPPAPPCGCASKHKPNSAVSGNCKPVSHRRIRVRTSESDDTDTSVSESDASVSECSDMVSTSHSSDDDINEKQDKMDTVVVATGDCMRLKLLSSNCSEDEGIADPRYHIVHSKNKAECLATFV</sequence>
<keyword evidence="9" id="KW-0418">Kinase</keyword>
<dbReference type="InterPro" id="IPR003598">
    <property type="entry name" value="Ig_sub2"/>
</dbReference>
<dbReference type="FunFam" id="2.60.40.10:FF:000020">
    <property type="entry name" value="Fibroblast growth factor receptor"/>
    <property type="match status" value="1"/>
</dbReference>
<evidence type="ECO:0000313" key="25">
    <source>
        <dbReference type="EMBL" id="KAK2178926.1"/>
    </source>
</evidence>
<evidence type="ECO:0000256" key="14">
    <source>
        <dbReference type="ARBA" id="ARBA00023157"/>
    </source>
</evidence>
<keyword evidence="12 21" id="KW-0472">Membrane</keyword>
<evidence type="ECO:0000256" key="10">
    <source>
        <dbReference type="ARBA" id="ARBA00022840"/>
    </source>
</evidence>
<dbReference type="AlphaFoldDB" id="A0AAD9KWW4"/>
<dbReference type="SUPFAM" id="SSF56112">
    <property type="entry name" value="Protein kinase-like (PK-like)"/>
    <property type="match status" value="1"/>
</dbReference>
<evidence type="ECO:0000256" key="2">
    <source>
        <dbReference type="ARBA" id="ARBA00011902"/>
    </source>
</evidence>
<dbReference type="SMART" id="SM00219">
    <property type="entry name" value="TyrKc"/>
    <property type="match status" value="1"/>
</dbReference>
<dbReference type="FunFam" id="1.10.510.10:FF:000007">
    <property type="entry name" value="Fibroblast growth factor receptor"/>
    <property type="match status" value="1"/>
</dbReference>
<feature type="region of interest" description="Disordered" evidence="20">
    <location>
        <begin position="834"/>
        <end position="914"/>
    </location>
</feature>
<dbReference type="InterPro" id="IPR000719">
    <property type="entry name" value="Prot_kinase_dom"/>
</dbReference>
<keyword evidence="16" id="KW-0325">Glycoprotein</keyword>